<dbReference type="GO" id="GO:0030599">
    <property type="term" value="F:pectinesterase activity"/>
    <property type="evidence" value="ECO:0000318"/>
    <property type="project" value="GO_Central"/>
</dbReference>
<dbReference type="Gramene" id="Ma02_t01680.1">
    <property type="protein sequence ID" value="Ma02_p01680.1"/>
    <property type="gene ID" value="Ma02_g01680"/>
</dbReference>
<evidence type="ECO:0000313" key="16">
    <source>
        <dbReference type="Proteomes" id="UP000012960"/>
    </source>
</evidence>
<keyword evidence="16" id="KW-1185">Reference proteome</keyword>
<dbReference type="InterPro" id="IPR000070">
    <property type="entry name" value="Pectinesterase_cat"/>
</dbReference>
<dbReference type="Pfam" id="PF04043">
    <property type="entry name" value="PMEI"/>
    <property type="match status" value="1"/>
</dbReference>
<dbReference type="Gene3D" id="2.160.20.10">
    <property type="entry name" value="Single-stranded right-handed beta-helix, Pectin lyase-like"/>
    <property type="match status" value="1"/>
</dbReference>
<dbReference type="SUPFAM" id="SSF51126">
    <property type="entry name" value="Pectin lyase-like"/>
    <property type="match status" value="1"/>
</dbReference>
<sequence length="556" mass="61378">MGNNKVAVLSISAIVLVAVVATVAVTVSNRRSQSADPQLSTSVKNVQDFCRPTDYKETCENTLSSVAGPDADPKELLNLAFNITVKHINDAIDHSTVLSEAAKDPSTSEALENCRELLDYAIDDLRRSVDRLGDFSVANLDKFLDDLKIWLSATITYQETCVDGFEGTTTNAGESMRKMLNSSSELTSNILAIVNNFDDTLSSLNLPINRKLLAEGYPSYVTPGKRRLLATSTADLKPNVVVAQDGSGDVKTIGEAISRVPNKGADIFIIHIKEGEYKEKVHVNKSATNVMLIGDGPTKTKITGSLNYVDGTRTFDTATVAVVGDGFVAKDLWIENSAGAEKHQAVALRVQSDMSVFYNCRIDGYQDTLYVHTHRQFYRDCTISGTIDFIFGDSASIFQNCLILARKPLDNQQNIVTAQGRKMRQQASAIILHNCTISADPAYYDFRTKLPTFLGRPWKMYSRTFILQSQIDDLIHPDGWLPWFGDFGLNTCFYTEVDNRGPGADKSKRVTWKGVKNIDYAHAKKFSVQQFLHGGKWLPRTGVPFTAELLPEGSLK</sequence>
<evidence type="ECO:0000256" key="7">
    <source>
        <dbReference type="ARBA" id="ARBA00023157"/>
    </source>
</evidence>
<evidence type="ECO:0000256" key="10">
    <source>
        <dbReference type="ARBA" id="ARBA00057335"/>
    </source>
</evidence>
<proteinExistence type="inferred from homology"/>
<evidence type="ECO:0000256" key="2">
    <source>
        <dbReference type="ARBA" id="ARBA00006027"/>
    </source>
</evidence>
<feature type="active site" evidence="11">
    <location>
        <position position="388"/>
    </location>
</feature>
<dbReference type="InterPro" id="IPR035513">
    <property type="entry name" value="Invertase/methylesterase_inhib"/>
</dbReference>
<dbReference type="PROSITE" id="PS00503">
    <property type="entry name" value="PECTINESTERASE_2"/>
    <property type="match status" value="1"/>
</dbReference>
<evidence type="ECO:0000256" key="8">
    <source>
        <dbReference type="ARBA" id="ARBA00023180"/>
    </source>
</evidence>
<dbReference type="SUPFAM" id="SSF101148">
    <property type="entry name" value="Plant invertase/pectin methylesterase inhibitor"/>
    <property type="match status" value="1"/>
</dbReference>
<dbReference type="SMART" id="SM00856">
    <property type="entry name" value="PMEI"/>
    <property type="match status" value="1"/>
</dbReference>
<reference evidence="14" key="1">
    <citation type="submission" date="2021-03" db="EMBL/GenBank/DDBJ databases">
        <authorList>
            <consortium name="Genoscope - CEA"/>
            <person name="William W."/>
        </authorList>
    </citation>
    <scope>NUCLEOTIDE SEQUENCE</scope>
    <source>
        <strain evidence="14">Doubled-haploid Pahang</strain>
    </source>
</reference>
<evidence type="ECO:0000256" key="3">
    <source>
        <dbReference type="ARBA" id="ARBA00007786"/>
    </source>
</evidence>
<dbReference type="GO" id="GO:0042545">
    <property type="term" value="P:cell wall modification"/>
    <property type="evidence" value="ECO:0007669"/>
    <property type="project" value="UniProtKB-UniRule"/>
</dbReference>
<dbReference type="EC" id="3.1.1.11" evidence="4 12"/>
<dbReference type="InterPro" id="IPR033131">
    <property type="entry name" value="Pectinesterase_Asp_AS"/>
</dbReference>
<evidence type="ECO:0000256" key="12">
    <source>
        <dbReference type="RuleBase" id="RU000589"/>
    </source>
</evidence>
<dbReference type="FunCoup" id="A0A804HY81">
    <property type="interactions" value="183"/>
</dbReference>
<dbReference type="PANTHER" id="PTHR31707">
    <property type="entry name" value="PECTINESTERASE"/>
    <property type="match status" value="1"/>
</dbReference>
<dbReference type="InterPro" id="IPR006501">
    <property type="entry name" value="Pectinesterase_inhib_dom"/>
</dbReference>
<dbReference type="GO" id="GO:0045490">
    <property type="term" value="P:pectin catabolic process"/>
    <property type="evidence" value="ECO:0007669"/>
    <property type="project" value="UniProtKB-UniRule"/>
</dbReference>
<accession>A0A804HY81</accession>
<dbReference type="GO" id="GO:0046910">
    <property type="term" value="F:pectinesterase inhibitor activity"/>
    <property type="evidence" value="ECO:0000318"/>
    <property type="project" value="GO_Central"/>
</dbReference>
<dbReference type="UniPathway" id="UPA00545">
    <property type="reaction ID" value="UER00823"/>
</dbReference>
<dbReference type="Proteomes" id="UP000012960">
    <property type="component" value="Unplaced"/>
</dbReference>
<dbReference type="InterPro" id="IPR011050">
    <property type="entry name" value="Pectin_lyase_fold/virulence"/>
</dbReference>
<dbReference type="AlphaFoldDB" id="A0A804HY81"/>
<protein>
    <recommendedName>
        <fullName evidence="4 12">Pectinesterase</fullName>
        <ecNumber evidence="4 12">3.1.1.11</ecNumber>
    </recommendedName>
</protein>
<reference evidence="15" key="2">
    <citation type="submission" date="2021-05" db="UniProtKB">
        <authorList>
            <consortium name="EnsemblPlants"/>
        </authorList>
    </citation>
    <scope>IDENTIFICATION</scope>
    <source>
        <strain evidence="15">subsp. malaccensis</strain>
    </source>
</reference>
<keyword evidence="8" id="KW-0325">Glycoprotein</keyword>
<feature type="domain" description="Pectinesterase inhibitor" evidence="13">
    <location>
        <begin position="41"/>
        <end position="193"/>
    </location>
</feature>
<comment type="catalytic activity">
    <reaction evidence="9 12">
        <text>[(1-&gt;4)-alpha-D-galacturonosyl methyl ester](n) + n H2O = [(1-&gt;4)-alpha-D-galacturonosyl](n) + n methanol + n H(+)</text>
        <dbReference type="Rhea" id="RHEA:22380"/>
        <dbReference type="Rhea" id="RHEA-COMP:14570"/>
        <dbReference type="Rhea" id="RHEA-COMP:14573"/>
        <dbReference type="ChEBI" id="CHEBI:15377"/>
        <dbReference type="ChEBI" id="CHEBI:15378"/>
        <dbReference type="ChEBI" id="CHEBI:17790"/>
        <dbReference type="ChEBI" id="CHEBI:140522"/>
        <dbReference type="ChEBI" id="CHEBI:140523"/>
        <dbReference type="EC" id="3.1.1.11"/>
    </reaction>
</comment>
<evidence type="ECO:0000256" key="5">
    <source>
        <dbReference type="ARBA" id="ARBA00022801"/>
    </source>
</evidence>
<dbReference type="Gene3D" id="1.20.140.40">
    <property type="entry name" value="Invertase/pectin methylesterase inhibitor family protein"/>
    <property type="match status" value="1"/>
</dbReference>
<dbReference type="CDD" id="cd15798">
    <property type="entry name" value="PMEI-like_3"/>
    <property type="match status" value="1"/>
</dbReference>
<organism evidence="15 16">
    <name type="scientific">Musa acuminata subsp. malaccensis</name>
    <name type="common">Wild banana</name>
    <name type="synonym">Musa malaccensis</name>
    <dbReference type="NCBI Taxonomy" id="214687"/>
    <lineage>
        <taxon>Eukaryota</taxon>
        <taxon>Viridiplantae</taxon>
        <taxon>Streptophyta</taxon>
        <taxon>Embryophyta</taxon>
        <taxon>Tracheophyta</taxon>
        <taxon>Spermatophyta</taxon>
        <taxon>Magnoliopsida</taxon>
        <taxon>Liliopsida</taxon>
        <taxon>Zingiberales</taxon>
        <taxon>Musaceae</taxon>
        <taxon>Musa</taxon>
    </lineage>
</organism>
<evidence type="ECO:0000313" key="14">
    <source>
        <dbReference type="EMBL" id="CAG1860735.1"/>
    </source>
</evidence>
<dbReference type="FunFam" id="2.160.20.10:FF:000001">
    <property type="entry name" value="Pectinesterase"/>
    <property type="match status" value="1"/>
</dbReference>
<keyword evidence="7" id="KW-1015">Disulfide bond</keyword>
<dbReference type="EMBL" id="HG996467">
    <property type="protein sequence ID" value="CAG1860735.1"/>
    <property type="molecule type" value="Genomic_DNA"/>
</dbReference>
<dbReference type="OMA" id="MVLQNCT"/>
<keyword evidence="6 12" id="KW-0063">Aspartyl esterase</keyword>
<evidence type="ECO:0000256" key="6">
    <source>
        <dbReference type="ARBA" id="ARBA00023085"/>
    </source>
</evidence>
<dbReference type="EnsemblPlants" id="Ma02_t01680.1">
    <property type="protein sequence ID" value="Ma02_p01680.1"/>
    <property type="gene ID" value="Ma02_g01680"/>
</dbReference>
<evidence type="ECO:0000313" key="15">
    <source>
        <dbReference type="EnsemblPlants" id="Ma02_p01680.1"/>
    </source>
</evidence>
<gene>
    <name evidence="14" type="ORF">GSMUA_56290.1</name>
</gene>
<evidence type="ECO:0000259" key="13">
    <source>
        <dbReference type="SMART" id="SM00856"/>
    </source>
</evidence>
<dbReference type="OrthoDB" id="2019149at2759"/>
<dbReference type="InterPro" id="IPR012334">
    <property type="entry name" value="Pectin_lyas_fold"/>
</dbReference>
<evidence type="ECO:0000256" key="9">
    <source>
        <dbReference type="ARBA" id="ARBA00047928"/>
    </source>
</evidence>
<evidence type="ECO:0000256" key="1">
    <source>
        <dbReference type="ARBA" id="ARBA00005184"/>
    </source>
</evidence>
<name>A0A804HY81_MUSAM</name>
<dbReference type="NCBIfam" id="TIGR01614">
    <property type="entry name" value="PME_inhib"/>
    <property type="match status" value="1"/>
</dbReference>
<comment type="function">
    <text evidence="10">Acts in the modification of cell walls via demethylesterification of cell wall pectin.</text>
</comment>
<dbReference type="FunFam" id="1.20.140.40:FF:000001">
    <property type="entry name" value="Pectinesterase"/>
    <property type="match status" value="1"/>
</dbReference>
<evidence type="ECO:0000256" key="11">
    <source>
        <dbReference type="PROSITE-ProRule" id="PRU10040"/>
    </source>
</evidence>
<comment type="similarity">
    <text evidence="2">In the N-terminal section; belongs to the PMEI family.</text>
</comment>
<keyword evidence="5 12" id="KW-0378">Hydrolase</keyword>
<comment type="similarity">
    <text evidence="3">In the C-terminal section; belongs to the pectinesterase family.</text>
</comment>
<dbReference type="InParanoid" id="A0A804HY81"/>
<dbReference type="Pfam" id="PF01095">
    <property type="entry name" value="Pectinesterase"/>
    <property type="match status" value="1"/>
</dbReference>
<evidence type="ECO:0000256" key="4">
    <source>
        <dbReference type="ARBA" id="ARBA00013229"/>
    </source>
</evidence>
<dbReference type="SMR" id="A0A804HY81"/>
<comment type="pathway">
    <text evidence="1 12">Glycan metabolism; pectin degradation; 2-dehydro-3-deoxy-D-gluconate from pectin: step 1/5.</text>
</comment>